<accession>A0ABQ9HX15</accession>
<comment type="caution">
    <text evidence="2">The sequence shown here is derived from an EMBL/GenBank/DDBJ whole genome shotgun (WGS) entry which is preliminary data.</text>
</comment>
<keyword evidence="3" id="KW-1185">Reference proteome</keyword>
<sequence length="116" mass="13186">MQHERNCPVKVWDFKGFQEGEQTTETSAELRQYQQAMETYVELAQLLELEVDTATQSTLDMLCDAGHKTTQTTLSHQHQERGGESLPHKRLSLHNHSPQVLTLPPPPRLGAQPSRQ</sequence>
<evidence type="ECO:0000256" key="1">
    <source>
        <dbReference type="SAM" id="MobiDB-lite"/>
    </source>
</evidence>
<dbReference type="EMBL" id="JARBHB010000003">
    <property type="protein sequence ID" value="KAJ8888918.1"/>
    <property type="molecule type" value="Genomic_DNA"/>
</dbReference>
<evidence type="ECO:0000313" key="2">
    <source>
        <dbReference type="EMBL" id="KAJ8888918.1"/>
    </source>
</evidence>
<organism evidence="2 3">
    <name type="scientific">Dryococelus australis</name>
    <dbReference type="NCBI Taxonomy" id="614101"/>
    <lineage>
        <taxon>Eukaryota</taxon>
        <taxon>Metazoa</taxon>
        <taxon>Ecdysozoa</taxon>
        <taxon>Arthropoda</taxon>
        <taxon>Hexapoda</taxon>
        <taxon>Insecta</taxon>
        <taxon>Pterygota</taxon>
        <taxon>Neoptera</taxon>
        <taxon>Polyneoptera</taxon>
        <taxon>Phasmatodea</taxon>
        <taxon>Verophasmatodea</taxon>
        <taxon>Anareolatae</taxon>
        <taxon>Phasmatidae</taxon>
        <taxon>Eurycanthinae</taxon>
        <taxon>Dryococelus</taxon>
    </lineage>
</organism>
<dbReference type="Proteomes" id="UP001159363">
    <property type="component" value="Chromosome 3"/>
</dbReference>
<protein>
    <submittedName>
        <fullName evidence="2">Uncharacterized protein</fullName>
    </submittedName>
</protein>
<feature type="region of interest" description="Disordered" evidence="1">
    <location>
        <begin position="70"/>
        <end position="116"/>
    </location>
</feature>
<feature type="compositionally biased region" description="Basic and acidic residues" evidence="1">
    <location>
        <begin position="77"/>
        <end position="87"/>
    </location>
</feature>
<evidence type="ECO:0000313" key="3">
    <source>
        <dbReference type="Proteomes" id="UP001159363"/>
    </source>
</evidence>
<name>A0ABQ9HX15_9NEOP</name>
<gene>
    <name evidence="2" type="ORF">PR048_008412</name>
</gene>
<proteinExistence type="predicted"/>
<reference evidence="2 3" key="1">
    <citation type="submission" date="2023-02" db="EMBL/GenBank/DDBJ databases">
        <title>LHISI_Scaffold_Assembly.</title>
        <authorList>
            <person name="Stuart O.P."/>
            <person name="Cleave R."/>
            <person name="Magrath M.J.L."/>
            <person name="Mikheyev A.S."/>
        </authorList>
    </citation>
    <scope>NUCLEOTIDE SEQUENCE [LARGE SCALE GENOMIC DNA]</scope>
    <source>
        <strain evidence="2">Daus_M_001</strain>
        <tissue evidence="2">Leg muscle</tissue>
    </source>
</reference>